<dbReference type="EMBL" id="CP013652">
    <property type="protein sequence ID" value="ALS20733.1"/>
    <property type="molecule type" value="Genomic_DNA"/>
</dbReference>
<keyword evidence="2" id="KW-1185">Reference proteome</keyword>
<reference evidence="1 2" key="2">
    <citation type="journal article" date="2016" name="Genome Announc.">
        <title>Complete Genome Sequences of Two Interactive Moderate Thermophiles, Paenibacillus napthalenovorans 32O-Y and Paenibacillus sp. 32O-W.</title>
        <authorList>
            <person name="Butler R.R.III."/>
            <person name="Wang J."/>
            <person name="Stark B.C."/>
            <person name="Pombert J.F."/>
        </authorList>
    </citation>
    <scope>NUCLEOTIDE SEQUENCE [LARGE SCALE GENOMIC DNA]</scope>
    <source>
        <strain evidence="1 2">32O-Y</strain>
    </source>
</reference>
<evidence type="ECO:0000313" key="1">
    <source>
        <dbReference type="EMBL" id="ALS20733.1"/>
    </source>
</evidence>
<accession>A0A0U2W042</accession>
<dbReference type="Proteomes" id="UP000061660">
    <property type="component" value="Chromosome"/>
</dbReference>
<organism evidence="1 2">
    <name type="scientific">Paenibacillus naphthalenovorans</name>
    <dbReference type="NCBI Taxonomy" id="162209"/>
    <lineage>
        <taxon>Bacteria</taxon>
        <taxon>Bacillati</taxon>
        <taxon>Bacillota</taxon>
        <taxon>Bacilli</taxon>
        <taxon>Bacillales</taxon>
        <taxon>Paenibacillaceae</taxon>
        <taxon>Paenibacillus</taxon>
    </lineage>
</organism>
<reference evidence="2" key="1">
    <citation type="submission" date="2015-12" db="EMBL/GenBank/DDBJ databases">
        <title>Complete genome sequences of two moderately thermophilic Paenibacillus species.</title>
        <authorList>
            <person name="Butler R.III."/>
            <person name="Wang J."/>
            <person name="Stark B.C."/>
            <person name="Pombert J.-F."/>
        </authorList>
    </citation>
    <scope>NUCLEOTIDE SEQUENCE [LARGE SCALE GENOMIC DNA]</scope>
    <source>
        <strain evidence="2">32O-Y</strain>
    </source>
</reference>
<dbReference type="AlphaFoldDB" id="A0A0U2W042"/>
<gene>
    <name evidence="1" type="ORF">IJ22_03440</name>
</gene>
<name>A0A0U2W042_9BACL</name>
<evidence type="ECO:0000313" key="2">
    <source>
        <dbReference type="Proteomes" id="UP000061660"/>
    </source>
</evidence>
<protein>
    <submittedName>
        <fullName evidence="1">Uncharacterized protein</fullName>
    </submittedName>
</protein>
<sequence>MNNKIEIDVQKILVSLNLGTRLPYLVSGDYINHLIESDLKTQPSQTLSKSRRFIDEIQT</sequence>
<dbReference type="STRING" id="162209.IJ22_03440"/>
<dbReference type="KEGG" id="pnp:IJ22_03440"/>
<dbReference type="PATRIC" id="fig|162209.4.peg.364"/>
<proteinExistence type="predicted"/>